<gene>
    <name evidence="1" type="ORF">LCGC14_2253090</name>
</gene>
<proteinExistence type="predicted"/>
<evidence type="ECO:0000313" key="1">
    <source>
        <dbReference type="EMBL" id="KKL55670.1"/>
    </source>
</evidence>
<dbReference type="EMBL" id="LAZR01030757">
    <property type="protein sequence ID" value="KKL55670.1"/>
    <property type="molecule type" value="Genomic_DNA"/>
</dbReference>
<dbReference type="AlphaFoldDB" id="A0A0F9FEE7"/>
<sequence length="119" mass="13025">MQLAITPHGRNRSLRQEAREIRCVYSEEIDLQTLGKLAIARGSHVEPDTDGRWFADLSPVSGPVLGPFSHRTQALQAENTWLEMNWMVVGTGVSSDGVSGALSVEKAFDHPPRSPGWSA</sequence>
<name>A0A0F9FEE7_9ZZZZ</name>
<comment type="caution">
    <text evidence="1">The sequence shown here is derived from an EMBL/GenBank/DDBJ whole genome shotgun (WGS) entry which is preliminary data.</text>
</comment>
<organism evidence="1">
    <name type="scientific">marine sediment metagenome</name>
    <dbReference type="NCBI Taxonomy" id="412755"/>
    <lineage>
        <taxon>unclassified sequences</taxon>
        <taxon>metagenomes</taxon>
        <taxon>ecological metagenomes</taxon>
    </lineage>
</organism>
<protein>
    <submittedName>
        <fullName evidence="1">Uncharacterized protein</fullName>
    </submittedName>
</protein>
<accession>A0A0F9FEE7</accession>
<reference evidence="1" key="1">
    <citation type="journal article" date="2015" name="Nature">
        <title>Complex archaea that bridge the gap between prokaryotes and eukaryotes.</title>
        <authorList>
            <person name="Spang A."/>
            <person name="Saw J.H."/>
            <person name="Jorgensen S.L."/>
            <person name="Zaremba-Niedzwiedzka K."/>
            <person name="Martijn J."/>
            <person name="Lind A.E."/>
            <person name="van Eijk R."/>
            <person name="Schleper C."/>
            <person name="Guy L."/>
            <person name="Ettema T.J."/>
        </authorList>
    </citation>
    <scope>NUCLEOTIDE SEQUENCE</scope>
</reference>